<dbReference type="EMBL" id="JAGHQL010000053">
    <property type="protein sequence ID" value="KAH0542472.1"/>
    <property type="molecule type" value="Genomic_DNA"/>
</dbReference>
<name>A0A9P8IBM6_9PEZI</name>
<protein>
    <submittedName>
        <fullName evidence="2">Uncharacterized protein</fullName>
    </submittedName>
</protein>
<accession>A0A9P8IBM6</accession>
<dbReference type="Proteomes" id="UP000698800">
    <property type="component" value="Unassembled WGS sequence"/>
</dbReference>
<evidence type="ECO:0000313" key="3">
    <source>
        <dbReference type="Proteomes" id="UP000698800"/>
    </source>
</evidence>
<evidence type="ECO:0000256" key="1">
    <source>
        <dbReference type="SAM" id="MobiDB-lite"/>
    </source>
</evidence>
<feature type="compositionally biased region" description="Basic residues" evidence="1">
    <location>
        <begin position="213"/>
        <end position="229"/>
    </location>
</feature>
<feature type="compositionally biased region" description="Polar residues" evidence="1">
    <location>
        <begin position="190"/>
        <end position="200"/>
    </location>
</feature>
<dbReference type="AlphaFoldDB" id="A0A9P8IBM6"/>
<comment type="caution">
    <text evidence="2">The sequence shown here is derived from an EMBL/GenBank/DDBJ whole genome shotgun (WGS) entry which is preliminary data.</text>
</comment>
<dbReference type="OrthoDB" id="4776289at2759"/>
<feature type="region of interest" description="Disordered" evidence="1">
    <location>
        <begin position="190"/>
        <end position="229"/>
    </location>
</feature>
<dbReference type="Gene3D" id="3.60.130.30">
    <property type="match status" value="1"/>
</dbReference>
<organism evidence="2 3">
    <name type="scientific">Glutinoglossum americanum</name>
    <dbReference type="NCBI Taxonomy" id="1670608"/>
    <lineage>
        <taxon>Eukaryota</taxon>
        <taxon>Fungi</taxon>
        <taxon>Dikarya</taxon>
        <taxon>Ascomycota</taxon>
        <taxon>Pezizomycotina</taxon>
        <taxon>Geoglossomycetes</taxon>
        <taxon>Geoglossales</taxon>
        <taxon>Geoglossaceae</taxon>
        <taxon>Glutinoglossum</taxon>
    </lineage>
</organism>
<sequence>MCPDVILDLKAETEEDAREERLTEDKLKYLVMLQPVQAEAFFLLNFSYRISTMKSLGSLTAAIDLLFSIIDPKLRKAYRAAYQRLGPGEKMFCTTEDPKQKLFPLRAILVDSDDWIGGWAWISPFGSFSGGDFCLPQLGVRIPLPPGGIAGLRGKELIHFTDKWSGSRYSIVHFFKESIRRCVRKHHQPLETTTSSQVSVGDTIKPPQYSRNTSKRVERKKKHRINRAAKARAAVHHGDAAKKARATMSFSQHN</sequence>
<proteinExistence type="predicted"/>
<reference evidence="2" key="1">
    <citation type="submission" date="2021-03" db="EMBL/GenBank/DDBJ databases">
        <title>Comparative genomics and phylogenomic investigation of the class Geoglossomycetes provide insights into ecological specialization and systematics.</title>
        <authorList>
            <person name="Melie T."/>
            <person name="Pirro S."/>
            <person name="Miller A.N."/>
            <person name="Quandt A."/>
        </authorList>
    </citation>
    <scope>NUCLEOTIDE SEQUENCE</scope>
    <source>
        <strain evidence="2">GBOQ0MN5Z8</strain>
    </source>
</reference>
<gene>
    <name evidence="2" type="ORF">FGG08_003143</name>
</gene>
<keyword evidence="3" id="KW-1185">Reference proteome</keyword>
<evidence type="ECO:0000313" key="2">
    <source>
        <dbReference type="EMBL" id="KAH0542472.1"/>
    </source>
</evidence>